<dbReference type="RefSeq" id="WP_016182670.1">
    <property type="nucleotide sequence ID" value="NZ_JXKI01000030.1"/>
</dbReference>
<protein>
    <submittedName>
        <fullName evidence="2">Uncharacterized protein</fullName>
    </submittedName>
</protein>
<evidence type="ECO:0000313" key="2">
    <source>
        <dbReference type="EMBL" id="EOW84609.1"/>
    </source>
</evidence>
<dbReference type="PATRIC" id="fig|1121865.3.peg.499"/>
<dbReference type="STRING" id="1121865.OMW_00507"/>
<reference evidence="2 3" key="1">
    <citation type="submission" date="2013-03" db="EMBL/GenBank/DDBJ databases">
        <title>The Genome Sequence of Enterococcus columbae ATCC_51263 (PacBio/Illumina hybrid assembly).</title>
        <authorList>
            <consortium name="The Broad Institute Genomics Platform"/>
            <consortium name="The Broad Institute Genome Sequencing Center for Infectious Disease"/>
            <person name="Earl A."/>
            <person name="Russ C."/>
            <person name="Gilmore M."/>
            <person name="Surin D."/>
            <person name="Walker B."/>
            <person name="Young S."/>
            <person name="Zeng Q."/>
            <person name="Gargeya S."/>
            <person name="Fitzgerald M."/>
            <person name="Haas B."/>
            <person name="Abouelleil A."/>
            <person name="Allen A.W."/>
            <person name="Alvarado L."/>
            <person name="Arachchi H.M."/>
            <person name="Berlin A.M."/>
            <person name="Chapman S.B."/>
            <person name="Gainer-Dewar J."/>
            <person name="Goldberg J."/>
            <person name="Griggs A."/>
            <person name="Gujja S."/>
            <person name="Hansen M."/>
            <person name="Howarth C."/>
            <person name="Imamovic A."/>
            <person name="Ireland A."/>
            <person name="Larimer J."/>
            <person name="McCowan C."/>
            <person name="Murphy C."/>
            <person name="Pearson M."/>
            <person name="Poon T.W."/>
            <person name="Priest M."/>
            <person name="Roberts A."/>
            <person name="Saif S."/>
            <person name="Shea T."/>
            <person name="Sisk P."/>
            <person name="Sykes S."/>
            <person name="Wortman J."/>
            <person name="Nusbaum C."/>
            <person name="Birren B."/>
        </authorList>
    </citation>
    <scope>NUCLEOTIDE SEQUENCE [LARGE SCALE GENOMIC DNA]</scope>
    <source>
        <strain evidence="2 3">ATCC 51263</strain>
    </source>
</reference>
<keyword evidence="3" id="KW-1185">Reference proteome</keyword>
<keyword evidence="1" id="KW-0472">Membrane</keyword>
<accession>S0KYV6</accession>
<dbReference type="EMBL" id="ASWJ01000004">
    <property type="protein sequence ID" value="EOW84609.1"/>
    <property type="molecule type" value="Genomic_DNA"/>
</dbReference>
<proteinExistence type="predicted"/>
<organism evidence="2 3">
    <name type="scientific">Enterococcus columbae DSM 7374 = ATCC 51263</name>
    <dbReference type="NCBI Taxonomy" id="1121865"/>
    <lineage>
        <taxon>Bacteria</taxon>
        <taxon>Bacillati</taxon>
        <taxon>Bacillota</taxon>
        <taxon>Bacilli</taxon>
        <taxon>Lactobacillales</taxon>
        <taxon>Enterococcaceae</taxon>
        <taxon>Enterococcus</taxon>
    </lineage>
</organism>
<evidence type="ECO:0000256" key="1">
    <source>
        <dbReference type="SAM" id="Phobius"/>
    </source>
</evidence>
<dbReference type="Proteomes" id="UP000014113">
    <property type="component" value="Unassembled WGS sequence"/>
</dbReference>
<feature type="transmembrane region" description="Helical" evidence="1">
    <location>
        <begin position="59"/>
        <end position="79"/>
    </location>
</feature>
<keyword evidence="1" id="KW-0812">Transmembrane</keyword>
<name>S0KYV6_9ENTE</name>
<keyword evidence="1" id="KW-1133">Transmembrane helix</keyword>
<comment type="caution">
    <text evidence="2">The sequence shown here is derived from an EMBL/GenBank/DDBJ whole genome shotgun (WGS) entry which is preliminary data.</text>
</comment>
<evidence type="ECO:0000313" key="3">
    <source>
        <dbReference type="Proteomes" id="UP000014113"/>
    </source>
</evidence>
<feature type="transmembrane region" description="Helical" evidence="1">
    <location>
        <begin position="27"/>
        <end position="53"/>
    </location>
</feature>
<gene>
    <name evidence="2" type="ORF">I568_01105</name>
</gene>
<sequence length="85" mass="9878">MSRLFKGMFKWSATFFNDRMGQIHYPLFLHHSFMAILGLLIVLLSVIFAIFFWQFISLVSLGLIAAIIFISLLTIENIADFFSER</sequence>
<dbReference type="AlphaFoldDB" id="S0KYV6"/>